<dbReference type="OrthoDB" id="325775at2157"/>
<gene>
    <name evidence="2" type="ordered locus">NP_0474A</name>
</gene>
<proteinExistence type="predicted"/>
<dbReference type="eggNOG" id="arCOG06432">
    <property type="taxonomic scope" value="Archaea"/>
</dbReference>
<keyword evidence="3" id="KW-1185">Reference proteome</keyword>
<feature type="region of interest" description="Disordered" evidence="1">
    <location>
        <begin position="120"/>
        <end position="140"/>
    </location>
</feature>
<protein>
    <submittedName>
        <fullName evidence="2">Uncharacterized protein</fullName>
    </submittedName>
</protein>
<dbReference type="HOGENOM" id="CLU_098905_0_0_2"/>
<evidence type="ECO:0000256" key="1">
    <source>
        <dbReference type="SAM" id="MobiDB-lite"/>
    </source>
</evidence>
<sequence>MALPNAANTSPTTTRRRLLIGTGAAAATATAGCTTVVNWLADMALADVNLFNETDGELAGTITVTGPDGGTLLDESFELLPGDDDDNNGDGDENGGEDDGSNLAAYSDVWTDPGEYEATVTVTDGPLEGSEATETVTIDDTEEEMLAVPLGAEEETGDIVFRVGTDLTDFADE</sequence>
<dbReference type="AlphaFoldDB" id="A0A1U7ETR8"/>
<feature type="compositionally biased region" description="Acidic residues" evidence="1">
    <location>
        <begin position="75"/>
        <end position="100"/>
    </location>
</feature>
<reference evidence="2 3" key="1">
    <citation type="journal article" date="2005" name="Genome Res.">
        <title>Living with two extremes: conclusions from the genome sequence of Natronomonas pharaonis.</title>
        <authorList>
            <person name="Falb M."/>
            <person name="Pfeiffer F."/>
            <person name="Palm P."/>
            <person name="Rodewald K."/>
            <person name="Hickmann V."/>
            <person name="Tittor J."/>
            <person name="Oesterhelt D."/>
        </authorList>
    </citation>
    <scope>NUCLEOTIDE SEQUENCE [LARGE SCALE GENOMIC DNA]</scope>
    <source>
        <strain evidence="3">ATCC 35678 / DSM 2160 / CIP 103997 / JCM 8858 / NBRC 14720 / NCIMB 2260 / Gabara</strain>
    </source>
</reference>
<organism evidence="2 3">
    <name type="scientific">Natronomonas pharaonis (strain ATCC 35678 / DSM 2160 / CIP 103997 / JCM 8858 / NBRC 14720 / NCIMB 2260 / Gabara)</name>
    <name type="common">Halobacterium pharaonis</name>
    <dbReference type="NCBI Taxonomy" id="348780"/>
    <lineage>
        <taxon>Archaea</taxon>
        <taxon>Methanobacteriati</taxon>
        <taxon>Methanobacteriota</taxon>
        <taxon>Stenosarchaea group</taxon>
        <taxon>Halobacteria</taxon>
        <taxon>Halobacteriales</taxon>
        <taxon>Natronomonadaceae</taxon>
        <taxon>Natronomonas</taxon>
    </lineage>
</organism>
<dbReference type="RefSeq" id="WP_011321964.1">
    <property type="nucleotide sequence ID" value="NC_007426.1"/>
</dbReference>
<accession>A0A1U7ETR8</accession>
<name>A0A1U7ETR8_NATPD</name>
<dbReference type="KEGG" id="nph:NP_0474A"/>
<dbReference type="GeneID" id="3700869"/>
<evidence type="ECO:0000313" key="2">
    <source>
        <dbReference type="EMBL" id="CAI48328.1"/>
    </source>
</evidence>
<feature type="region of interest" description="Disordered" evidence="1">
    <location>
        <begin position="67"/>
        <end position="107"/>
    </location>
</feature>
<dbReference type="PROSITE" id="PS51318">
    <property type="entry name" value="TAT"/>
    <property type="match status" value="1"/>
</dbReference>
<dbReference type="EMBL" id="CR936257">
    <property type="protein sequence ID" value="CAI48328.1"/>
    <property type="molecule type" value="Genomic_DNA"/>
</dbReference>
<evidence type="ECO:0000313" key="3">
    <source>
        <dbReference type="Proteomes" id="UP000002698"/>
    </source>
</evidence>
<dbReference type="EnsemblBacteria" id="CAI48328">
    <property type="protein sequence ID" value="CAI48328"/>
    <property type="gene ID" value="NP_0474A"/>
</dbReference>
<dbReference type="Proteomes" id="UP000002698">
    <property type="component" value="Chromosome"/>
</dbReference>
<dbReference type="InterPro" id="IPR006311">
    <property type="entry name" value="TAT_signal"/>
</dbReference>